<organism evidence="2">
    <name type="scientific">Gaeumannomyces tritici (strain R3-111a-1)</name>
    <name type="common">Wheat and barley take-all root rot fungus</name>
    <name type="synonym">Gaeumannomyces graminis var. tritici</name>
    <dbReference type="NCBI Taxonomy" id="644352"/>
    <lineage>
        <taxon>Eukaryota</taxon>
        <taxon>Fungi</taxon>
        <taxon>Dikarya</taxon>
        <taxon>Ascomycota</taxon>
        <taxon>Pezizomycotina</taxon>
        <taxon>Sordariomycetes</taxon>
        <taxon>Sordariomycetidae</taxon>
        <taxon>Magnaporthales</taxon>
        <taxon>Magnaporthaceae</taxon>
        <taxon>Gaeumannomyces</taxon>
    </lineage>
</organism>
<keyword evidence="4" id="KW-1185">Reference proteome</keyword>
<sequence length="76" mass="8374">MWPRGDLPSPHPTKIDRSRHDRRQASGCQTPSSAGIRHTDHRYHDEDSTIGTKCATMLTVPAPTDIPLDANDGTLI</sequence>
<accession>J3P2B9</accession>
<protein>
    <submittedName>
        <fullName evidence="2 3">Uncharacterized protein</fullName>
    </submittedName>
</protein>
<dbReference type="RefSeq" id="XP_009223755.1">
    <property type="nucleotide sequence ID" value="XM_009225491.1"/>
</dbReference>
<dbReference type="HOGENOM" id="CLU_2654632_0_0_1"/>
<dbReference type="AlphaFoldDB" id="J3P2B9"/>
<evidence type="ECO:0000313" key="2">
    <source>
        <dbReference type="EMBL" id="EJT73811.1"/>
    </source>
</evidence>
<reference evidence="2" key="2">
    <citation type="submission" date="2010-07" db="EMBL/GenBank/DDBJ databases">
        <authorList>
            <consortium name="The Broad Institute Genome Sequencing Platform"/>
            <consortium name="Broad Institute Genome Sequencing Center for Infectious Disease"/>
            <person name="Ma L.-J."/>
            <person name="Dead R."/>
            <person name="Young S."/>
            <person name="Zeng Q."/>
            <person name="Koehrsen M."/>
            <person name="Alvarado L."/>
            <person name="Berlin A."/>
            <person name="Chapman S.B."/>
            <person name="Chen Z."/>
            <person name="Freedman E."/>
            <person name="Gellesch M."/>
            <person name="Goldberg J."/>
            <person name="Griggs A."/>
            <person name="Gujja S."/>
            <person name="Heilman E.R."/>
            <person name="Heiman D."/>
            <person name="Hepburn T."/>
            <person name="Howarth C."/>
            <person name="Jen D."/>
            <person name="Larson L."/>
            <person name="Mehta T."/>
            <person name="Neiman D."/>
            <person name="Pearson M."/>
            <person name="Roberts A."/>
            <person name="Saif S."/>
            <person name="Shea T."/>
            <person name="Shenoy N."/>
            <person name="Sisk P."/>
            <person name="Stolte C."/>
            <person name="Sykes S."/>
            <person name="Walk T."/>
            <person name="White J."/>
            <person name="Yandava C."/>
            <person name="Haas B."/>
            <person name="Nusbaum C."/>
            <person name="Birren B."/>
        </authorList>
    </citation>
    <scope>NUCLEOTIDE SEQUENCE</scope>
    <source>
        <strain evidence="2">R3-111a-1</strain>
    </source>
</reference>
<reference evidence="2" key="3">
    <citation type="submission" date="2010-09" db="EMBL/GenBank/DDBJ databases">
        <title>Annotation of Gaeumannomyces graminis var. tritici R3-111a-1.</title>
        <authorList>
            <consortium name="The Broad Institute Genome Sequencing Platform"/>
            <person name="Ma L.-J."/>
            <person name="Dead R."/>
            <person name="Young S.K."/>
            <person name="Zeng Q."/>
            <person name="Gargeya S."/>
            <person name="Fitzgerald M."/>
            <person name="Haas B."/>
            <person name="Abouelleil A."/>
            <person name="Alvarado L."/>
            <person name="Arachchi H.M."/>
            <person name="Berlin A."/>
            <person name="Brown A."/>
            <person name="Chapman S.B."/>
            <person name="Chen Z."/>
            <person name="Dunbar C."/>
            <person name="Freedman E."/>
            <person name="Gearin G."/>
            <person name="Gellesch M."/>
            <person name="Goldberg J."/>
            <person name="Griggs A."/>
            <person name="Gujja S."/>
            <person name="Heiman D."/>
            <person name="Howarth C."/>
            <person name="Larson L."/>
            <person name="Lui A."/>
            <person name="MacDonald P.J.P."/>
            <person name="Mehta T."/>
            <person name="Montmayeur A."/>
            <person name="Murphy C."/>
            <person name="Neiman D."/>
            <person name="Pearson M."/>
            <person name="Priest M."/>
            <person name="Roberts A."/>
            <person name="Saif S."/>
            <person name="Shea T."/>
            <person name="Shenoy N."/>
            <person name="Sisk P."/>
            <person name="Stolte C."/>
            <person name="Sykes S."/>
            <person name="Yandava C."/>
            <person name="Wortman J."/>
            <person name="Nusbaum C."/>
            <person name="Birren B."/>
        </authorList>
    </citation>
    <scope>NUCLEOTIDE SEQUENCE</scope>
    <source>
        <strain evidence="2">R3-111a-1</strain>
    </source>
</reference>
<dbReference type="VEuPathDB" id="FungiDB:GGTG_07666"/>
<dbReference type="EnsemblFungi" id="EJT73811">
    <property type="protein sequence ID" value="EJT73811"/>
    <property type="gene ID" value="GGTG_07666"/>
</dbReference>
<feature type="region of interest" description="Disordered" evidence="1">
    <location>
        <begin position="1"/>
        <end position="48"/>
    </location>
</feature>
<dbReference type="Proteomes" id="UP000006039">
    <property type="component" value="Unassembled WGS sequence"/>
</dbReference>
<dbReference type="GeneID" id="20348124"/>
<reference evidence="4" key="1">
    <citation type="submission" date="2010-07" db="EMBL/GenBank/DDBJ databases">
        <title>The genome sequence of Gaeumannomyces graminis var. tritici strain R3-111a-1.</title>
        <authorList>
            <consortium name="The Broad Institute Genome Sequencing Platform"/>
            <person name="Ma L.-J."/>
            <person name="Dead R."/>
            <person name="Young S."/>
            <person name="Zeng Q."/>
            <person name="Koehrsen M."/>
            <person name="Alvarado L."/>
            <person name="Berlin A."/>
            <person name="Chapman S.B."/>
            <person name="Chen Z."/>
            <person name="Freedman E."/>
            <person name="Gellesch M."/>
            <person name="Goldberg J."/>
            <person name="Griggs A."/>
            <person name="Gujja S."/>
            <person name="Heilman E.R."/>
            <person name="Heiman D."/>
            <person name="Hepburn T."/>
            <person name="Howarth C."/>
            <person name="Jen D."/>
            <person name="Larson L."/>
            <person name="Mehta T."/>
            <person name="Neiman D."/>
            <person name="Pearson M."/>
            <person name="Roberts A."/>
            <person name="Saif S."/>
            <person name="Shea T."/>
            <person name="Shenoy N."/>
            <person name="Sisk P."/>
            <person name="Stolte C."/>
            <person name="Sykes S."/>
            <person name="Walk T."/>
            <person name="White J."/>
            <person name="Yandava C."/>
            <person name="Haas B."/>
            <person name="Nusbaum C."/>
            <person name="Birren B."/>
        </authorList>
    </citation>
    <scope>NUCLEOTIDE SEQUENCE [LARGE SCALE GENOMIC DNA]</scope>
    <source>
        <strain evidence="4">R3-111a-1</strain>
    </source>
</reference>
<reference evidence="3" key="4">
    <citation type="journal article" date="2015" name="G3 (Bethesda)">
        <title>Genome sequences of three phytopathogenic species of the Magnaporthaceae family of fungi.</title>
        <authorList>
            <person name="Okagaki L.H."/>
            <person name="Nunes C.C."/>
            <person name="Sailsbery J."/>
            <person name="Clay B."/>
            <person name="Brown D."/>
            <person name="John T."/>
            <person name="Oh Y."/>
            <person name="Young N."/>
            <person name="Fitzgerald M."/>
            <person name="Haas B.J."/>
            <person name="Zeng Q."/>
            <person name="Young S."/>
            <person name="Adiconis X."/>
            <person name="Fan L."/>
            <person name="Levin J.Z."/>
            <person name="Mitchell T.K."/>
            <person name="Okubara P.A."/>
            <person name="Farman M.L."/>
            <person name="Kohn L.M."/>
            <person name="Birren B."/>
            <person name="Ma L.-J."/>
            <person name="Dean R.A."/>
        </authorList>
    </citation>
    <scope>NUCLEOTIDE SEQUENCE</scope>
    <source>
        <strain evidence="3">R3-111a-1</strain>
    </source>
</reference>
<proteinExistence type="predicted"/>
<evidence type="ECO:0000313" key="4">
    <source>
        <dbReference type="Proteomes" id="UP000006039"/>
    </source>
</evidence>
<gene>
    <name evidence="3" type="primary">20348124</name>
    <name evidence="2" type="ORF">GGTG_07666</name>
</gene>
<reference evidence="3" key="5">
    <citation type="submission" date="2018-04" db="UniProtKB">
        <authorList>
            <consortium name="EnsemblFungi"/>
        </authorList>
    </citation>
    <scope>IDENTIFICATION</scope>
    <source>
        <strain evidence="3">R3-111a-1</strain>
    </source>
</reference>
<evidence type="ECO:0000313" key="3">
    <source>
        <dbReference type="EnsemblFungi" id="EJT73811"/>
    </source>
</evidence>
<name>J3P2B9_GAET3</name>
<dbReference type="EMBL" id="GL385398">
    <property type="protein sequence ID" value="EJT73811.1"/>
    <property type="molecule type" value="Genomic_DNA"/>
</dbReference>
<evidence type="ECO:0000256" key="1">
    <source>
        <dbReference type="SAM" id="MobiDB-lite"/>
    </source>
</evidence>